<evidence type="ECO:0000259" key="12">
    <source>
        <dbReference type="Pfam" id="PF10421"/>
    </source>
</evidence>
<dbReference type="InterPro" id="IPR002934">
    <property type="entry name" value="Polymerase_NTP_transf_dom"/>
</dbReference>
<dbReference type="InterPro" id="IPR006117">
    <property type="entry name" value="2-5OAS_C_CS"/>
</dbReference>
<dbReference type="Proteomes" id="UP000694392">
    <property type="component" value="Unplaced"/>
</dbReference>
<dbReference type="FunFam" id="1.10.1410.20:FF:000001">
    <property type="entry name" value="2'-5'-oligoadenylate synthetase 1"/>
    <property type="match status" value="1"/>
</dbReference>
<protein>
    <recommendedName>
        <fullName evidence="5">2'-5' oligoadenylate synthase</fullName>
        <ecNumber evidence="5">2.7.7.84</ecNumber>
    </recommendedName>
</protein>
<dbReference type="PROSITE" id="PS50152">
    <property type="entry name" value="25A_SYNTH_3"/>
    <property type="match status" value="1"/>
</dbReference>
<dbReference type="InterPro" id="IPR006116">
    <property type="entry name" value="NT_2-5OAS_ClassI-CCAase"/>
</dbReference>
<evidence type="ECO:0000256" key="3">
    <source>
        <dbReference type="ARBA" id="ARBA00004496"/>
    </source>
</evidence>
<dbReference type="GO" id="GO:0001730">
    <property type="term" value="F:2'-5'-oligoadenylate synthetase activity"/>
    <property type="evidence" value="ECO:0007669"/>
    <property type="project" value="UniProtKB-EC"/>
</dbReference>
<dbReference type="GeneTree" id="ENSGT00510000046406"/>
<evidence type="ECO:0000256" key="8">
    <source>
        <dbReference type="ARBA" id="ARBA00022859"/>
    </source>
</evidence>
<dbReference type="GO" id="GO:0045087">
    <property type="term" value="P:innate immune response"/>
    <property type="evidence" value="ECO:0007669"/>
    <property type="project" value="UniProtKB-KW"/>
</dbReference>
<feature type="domain" description="Polymerase nucleotidyl transferase" evidence="11">
    <location>
        <begin position="61"/>
        <end position="116"/>
    </location>
</feature>
<evidence type="ECO:0000256" key="9">
    <source>
        <dbReference type="ARBA" id="ARBA00022884"/>
    </source>
</evidence>
<comment type="similarity">
    <text evidence="4">Belongs to the 2-5A synthase family.</text>
</comment>
<dbReference type="Ensembl" id="ENSSPUT00000010841.1">
    <property type="protein sequence ID" value="ENSSPUP00000010175.1"/>
    <property type="gene ID" value="ENSSPUG00000007383.1"/>
</dbReference>
<dbReference type="AlphaFoldDB" id="A0A8D0GRH6"/>
<evidence type="ECO:0000256" key="5">
    <source>
        <dbReference type="ARBA" id="ARBA00012577"/>
    </source>
</evidence>
<keyword evidence="14" id="KW-1185">Reference proteome</keyword>
<dbReference type="GO" id="GO:0005524">
    <property type="term" value="F:ATP binding"/>
    <property type="evidence" value="ECO:0007669"/>
    <property type="project" value="UniProtKB-KW"/>
</dbReference>
<keyword evidence="9" id="KW-0694">RNA-binding</keyword>
<dbReference type="GO" id="GO:0046872">
    <property type="term" value="F:metal ion binding"/>
    <property type="evidence" value="ECO:0007669"/>
    <property type="project" value="UniProtKB-KW"/>
</dbReference>
<proteinExistence type="inferred from homology"/>
<keyword evidence="8" id="KW-0391">Immunity</keyword>
<reference evidence="13" key="2">
    <citation type="submission" date="2025-09" db="UniProtKB">
        <authorList>
            <consortium name="Ensembl"/>
        </authorList>
    </citation>
    <scope>IDENTIFICATION</scope>
</reference>
<comment type="subcellular location">
    <subcellularLocation>
        <location evidence="3">Cytoplasm</location>
    </subcellularLocation>
</comment>
<evidence type="ECO:0000256" key="10">
    <source>
        <dbReference type="ARBA" id="ARBA00023118"/>
    </source>
</evidence>
<evidence type="ECO:0000313" key="14">
    <source>
        <dbReference type="Proteomes" id="UP000694392"/>
    </source>
</evidence>
<dbReference type="Pfam" id="PF01909">
    <property type="entry name" value="NTP_transf_2"/>
    <property type="match status" value="1"/>
</dbReference>
<dbReference type="GO" id="GO:0051607">
    <property type="term" value="P:defense response to virus"/>
    <property type="evidence" value="ECO:0007669"/>
    <property type="project" value="UniProtKB-KW"/>
</dbReference>
<dbReference type="GO" id="GO:0045071">
    <property type="term" value="P:negative regulation of viral genome replication"/>
    <property type="evidence" value="ECO:0007669"/>
    <property type="project" value="TreeGrafter"/>
</dbReference>
<keyword evidence="7" id="KW-0399">Innate immunity</keyword>
<dbReference type="InterPro" id="IPR043519">
    <property type="entry name" value="NT_sf"/>
</dbReference>
<sequence length="434" mass="49322">MWLLSCLDLYQTPIKKLDKFIMDNLQPDENFLKQARRAIDTIGDFLRHNCFRDSTPPPPRVLKVVKGGSLGKGTALKAGSDADIVVFLTTFKKYKDQEENRKLIIEEIRKRLVECQEKKQFEVHITQSEQENPRVLSFKLRSKTIEDYVEFDLLPAFDALGQITAGYRPSPQVYIDLFNNCSHGGAFSTCFTELQRNFIIERPPKLKSLIRLVKHWYKQYKGQLQNGESLPPKYALELLTVYAWEQGSQEPDFVMAKGFCTVLWLIQKHENLCVYWTKNYDFENETLRSHLEGQLRKPRPIILDPADPTMIVGLGSRWDLVAEEARSPPTPHPVLEPLASPFESACCRHRCSHPEWQCLQCAENTGQKCINKGQQTNPSKNRTVLYKTGPMATLGRSGEAAAVSHRPRTDGWCMNKLPGSCACVPAMGGSMCPG</sequence>
<evidence type="ECO:0000256" key="1">
    <source>
        <dbReference type="ARBA" id="ARBA00001112"/>
    </source>
</evidence>
<dbReference type="EC" id="2.7.7.84" evidence="5"/>
<dbReference type="InterPro" id="IPR018952">
    <property type="entry name" value="2-5-oligoAdlate_synth_1_dom2/C"/>
</dbReference>
<dbReference type="SUPFAM" id="SSF81631">
    <property type="entry name" value="PAP/OAS1 substrate-binding domain"/>
    <property type="match status" value="1"/>
</dbReference>
<evidence type="ECO:0000259" key="11">
    <source>
        <dbReference type="Pfam" id="PF01909"/>
    </source>
</evidence>
<evidence type="ECO:0000256" key="2">
    <source>
        <dbReference type="ARBA" id="ARBA00001946"/>
    </source>
</evidence>
<dbReference type="CDD" id="cd05400">
    <property type="entry name" value="NT_2-5OAS_ClassI-CCAase"/>
    <property type="match status" value="1"/>
</dbReference>
<dbReference type="PANTHER" id="PTHR11258">
    <property type="entry name" value="2-5 OLIGOADENYLATE SYNTHETASE"/>
    <property type="match status" value="1"/>
</dbReference>
<dbReference type="Gene3D" id="3.30.460.10">
    <property type="entry name" value="Beta Polymerase, domain 2"/>
    <property type="match status" value="1"/>
</dbReference>
<comment type="catalytic activity">
    <reaction evidence="1">
        <text>3 ATP = 5'-triphosphoadenylyl-(2'-&gt;5')-adenylyl-(2'-&gt;5')-adenosine + 2 diphosphate</text>
        <dbReference type="Rhea" id="RHEA:34407"/>
        <dbReference type="ChEBI" id="CHEBI:30616"/>
        <dbReference type="ChEBI" id="CHEBI:33019"/>
        <dbReference type="ChEBI" id="CHEBI:67143"/>
        <dbReference type="EC" id="2.7.7.84"/>
    </reaction>
</comment>
<feature type="domain" description="2'-5'-oligoadenylate synthetase 1" evidence="12">
    <location>
        <begin position="168"/>
        <end position="327"/>
    </location>
</feature>
<evidence type="ECO:0000256" key="7">
    <source>
        <dbReference type="ARBA" id="ARBA00022588"/>
    </source>
</evidence>
<keyword evidence="6" id="KW-0963">Cytoplasm</keyword>
<name>A0A8D0GRH6_SPHPU</name>
<evidence type="ECO:0000313" key="13">
    <source>
        <dbReference type="Ensembl" id="ENSSPUP00000010175.1"/>
    </source>
</evidence>
<reference evidence="13" key="1">
    <citation type="submission" date="2025-08" db="UniProtKB">
        <authorList>
            <consortium name="Ensembl"/>
        </authorList>
    </citation>
    <scope>IDENTIFICATION</scope>
</reference>
<dbReference type="GO" id="GO:0016020">
    <property type="term" value="C:membrane"/>
    <property type="evidence" value="ECO:0007669"/>
    <property type="project" value="TreeGrafter"/>
</dbReference>
<dbReference type="PANTHER" id="PTHR11258:SF7">
    <property type="entry name" value="2'-5'-OLIGOADENYLATE SYNTHASE-LIKE PROTEIN 2"/>
    <property type="match status" value="1"/>
</dbReference>
<dbReference type="GO" id="GO:0005829">
    <property type="term" value="C:cytosol"/>
    <property type="evidence" value="ECO:0007669"/>
    <property type="project" value="TreeGrafter"/>
</dbReference>
<accession>A0A8D0GRH6</accession>
<dbReference type="PROSITE" id="PS00833">
    <property type="entry name" value="25A_SYNTH_2"/>
    <property type="match status" value="1"/>
</dbReference>
<organism evidence="13 14">
    <name type="scientific">Sphenodon punctatus</name>
    <name type="common">Tuatara</name>
    <name type="synonym">Hatteria punctata</name>
    <dbReference type="NCBI Taxonomy" id="8508"/>
    <lineage>
        <taxon>Eukaryota</taxon>
        <taxon>Metazoa</taxon>
        <taxon>Chordata</taxon>
        <taxon>Craniata</taxon>
        <taxon>Vertebrata</taxon>
        <taxon>Euteleostomi</taxon>
        <taxon>Lepidosauria</taxon>
        <taxon>Sphenodontia</taxon>
        <taxon>Sphenodontidae</taxon>
        <taxon>Sphenodon</taxon>
    </lineage>
</organism>
<dbReference type="GO" id="GO:0003725">
    <property type="term" value="F:double-stranded RNA binding"/>
    <property type="evidence" value="ECO:0007669"/>
    <property type="project" value="TreeGrafter"/>
</dbReference>
<evidence type="ECO:0000256" key="6">
    <source>
        <dbReference type="ARBA" id="ARBA00022490"/>
    </source>
</evidence>
<keyword evidence="10" id="KW-0051">Antiviral defense</keyword>
<dbReference type="SUPFAM" id="SSF81301">
    <property type="entry name" value="Nucleotidyltransferase"/>
    <property type="match status" value="1"/>
</dbReference>
<dbReference type="Pfam" id="PF10421">
    <property type="entry name" value="OAS1_C"/>
    <property type="match status" value="1"/>
</dbReference>
<dbReference type="Gene3D" id="1.10.1410.20">
    <property type="entry name" value="2'-5'-oligoadenylate synthetase 1, domain 2"/>
    <property type="match status" value="1"/>
</dbReference>
<evidence type="ECO:0000256" key="4">
    <source>
        <dbReference type="ARBA" id="ARBA00009526"/>
    </source>
</evidence>
<dbReference type="FunFam" id="3.30.460.10:FF:000007">
    <property type="entry name" value="2'-5'-oligoadenylate synthetase 1"/>
    <property type="match status" value="1"/>
</dbReference>
<comment type="cofactor">
    <cofactor evidence="2">
        <name>Mg(2+)</name>
        <dbReference type="ChEBI" id="CHEBI:18420"/>
    </cofactor>
</comment>
<dbReference type="GO" id="GO:0005654">
    <property type="term" value="C:nucleoplasm"/>
    <property type="evidence" value="ECO:0007669"/>
    <property type="project" value="TreeGrafter"/>
</dbReference>